<reference evidence="1" key="1">
    <citation type="submission" date="2021-05" db="EMBL/GenBank/DDBJ databases">
        <authorList>
            <person name="Tigano A."/>
        </authorList>
    </citation>
    <scope>NUCLEOTIDE SEQUENCE</scope>
</reference>
<accession>A0A8S4BS83</accession>
<dbReference type="OrthoDB" id="8964826at2759"/>
<organism evidence="1 2">
    <name type="scientific">Menidia menidia</name>
    <name type="common">Atlantic silverside</name>
    <dbReference type="NCBI Taxonomy" id="238744"/>
    <lineage>
        <taxon>Eukaryota</taxon>
        <taxon>Metazoa</taxon>
        <taxon>Chordata</taxon>
        <taxon>Craniata</taxon>
        <taxon>Vertebrata</taxon>
        <taxon>Euteleostomi</taxon>
        <taxon>Actinopterygii</taxon>
        <taxon>Neopterygii</taxon>
        <taxon>Teleostei</taxon>
        <taxon>Neoteleostei</taxon>
        <taxon>Acanthomorphata</taxon>
        <taxon>Ovalentaria</taxon>
        <taxon>Atherinomorphae</taxon>
        <taxon>Atheriniformes</taxon>
        <taxon>Atherinopsidae</taxon>
        <taxon>Menidiinae</taxon>
        <taxon>Menidia</taxon>
    </lineage>
</organism>
<dbReference type="Proteomes" id="UP000677803">
    <property type="component" value="Unassembled WGS sequence"/>
</dbReference>
<feature type="non-terminal residue" evidence="1">
    <location>
        <position position="1"/>
    </location>
</feature>
<evidence type="ECO:0000313" key="2">
    <source>
        <dbReference type="Proteomes" id="UP000677803"/>
    </source>
</evidence>
<comment type="caution">
    <text evidence="1">The sequence shown here is derived from an EMBL/GenBank/DDBJ whole genome shotgun (WGS) entry which is preliminary data.</text>
</comment>
<gene>
    <name evidence="1" type="ORF">MMEN_LOCUS18724</name>
</gene>
<feature type="non-terminal residue" evidence="1">
    <location>
        <position position="94"/>
    </location>
</feature>
<keyword evidence="2" id="KW-1185">Reference proteome</keyword>
<sequence>TPLPSILLSNVHTLDNKIDHLQLELTSNRELGNCSARILTWLTSSIPDNAIRQEGLATFHADRNSCPEGTGYHLSVIPAYRPLLIRAKPTVRQA</sequence>
<protein>
    <submittedName>
        <fullName evidence="1">(Atlantic silverside) hypothetical protein</fullName>
    </submittedName>
</protein>
<dbReference type="EMBL" id="CAJRST010037777">
    <property type="protein sequence ID" value="CAG6007082.1"/>
    <property type="molecule type" value="Genomic_DNA"/>
</dbReference>
<proteinExistence type="predicted"/>
<evidence type="ECO:0000313" key="1">
    <source>
        <dbReference type="EMBL" id="CAG6007082.1"/>
    </source>
</evidence>
<name>A0A8S4BS83_9TELE</name>
<dbReference type="AlphaFoldDB" id="A0A8S4BS83"/>